<comment type="caution">
    <text evidence="6">The sequence shown here is derived from an EMBL/GenBank/DDBJ whole genome shotgun (WGS) entry which is preliminary data.</text>
</comment>
<evidence type="ECO:0000313" key="7">
    <source>
        <dbReference type="Proteomes" id="UP001501074"/>
    </source>
</evidence>
<keyword evidence="2 3" id="KW-0378">Hydrolase</keyword>
<dbReference type="InterPro" id="IPR051325">
    <property type="entry name" value="Nudix_hydrolase_domain"/>
</dbReference>
<dbReference type="EMBL" id="BAAAZO010000003">
    <property type="protein sequence ID" value="GAA3603913.1"/>
    <property type="molecule type" value="Genomic_DNA"/>
</dbReference>
<dbReference type="Gene3D" id="3.40.50.1240">
    <property type="entry name" value="Phosphoglycerate mutase-like"/>
    <property type="match status" value="1"/>
</dbReference>
<name>A0ABP6ZEJ2_9ACTN</name>
<evidence type="ECO:0000313" key="6">
    <source>
        <dbReference type="EMBL" id="GAA3603913.1"/>
    </source>
</evidence>
<dbReference type="SUPFAM" id="SSF53254">
    <property type="entry name" value="Phosphoglycerate mutase-like"/>
    <property type="match status" value="1"/>
</dbReference>
<feature type="domain" description="Nudix hydrolase" evidence="5">
    <location>
        <begin position="51"/>
        <end position="178"/>
    </location>
</feature>
<reference evidence="7" key="1">
    <citation type="journal article" date="2019" name="Int. J. Syst. Evol. Microbiol.">
        <title>The Global Catalogue of Microorganisms (GCM) 10K type strain sequencing project: providing services to taxonomists for standard genome sequencing and annotation.</title>
        <authorList>
            <consortium name="The Broad Institute Genomics Platform"/>
            <consortium name="The Broad Institute Genome Sequencing Center for Infectious Disease"/>
            <person name="Wu L."/>
            <person name="Ma J."/>
        </authorList>
    </citation>
    <scope>NUCLEOTIDE SEQUENCE [LARGE SCALE GENOMIC DNA]</scope>
    <source>
        <strain evidence="7">JCM 16902</strain>
    </source>
</reference>
<evidence type="ECO:0000259" key="5">
    <source>
        <dbReference type="PROSITE" id="PS51462"/>
    </source>
</evidence>
<dbReference type="PROSITE" id="PS51462">
    <property type="entry name" value="NUDIX"/>
    <property type="match status" value="1"/>
</dbReference>
<proteinExistence type="inferred from homology"/>
<dbReference type="RefSeq" id="WP_231487175.1">
    <property type="nucleotide sequence ID" value="NZ_BAAAZO010000003.1"/>
</dbReference>
<organism evidence="6 7">
    <name type="scientific">Kineosporia mesophila</name>
    <dbReference type="NCBI Taxonomy" id="566012"/>
    <lineage>
        <taxon>Bacteria</taxon>
        <taxon>Bacillati</taxon>
        <taxon>Actinomycetota</taxon>
        <taxon>Actinomycetes</taxon>
        <taxon>Kineosporiales</taxon>
        <taxon>Kineosporiaceae</taxon>
        <taxon>Kineosporia</taxon>
    </lineage>
</organism>
<dbReference type="Pfam" id="PF00300">
    <property type="entry name" value="His_Phos_1"/>
    <property type="match status" value="1"/>
</dbReference>
<comment type="similarity">
    <text evidence="1 3">Belongs to the Nudix hydrolase family.</text>
</comment>
<dbReference type="GO" id="GO:0016787">
    <property type="term" value="F:hydrolase activity"/>
    <property type="evidence" value="ECO:0007669"/>
    <property type="project" value="UniProtKB-KW"/>
</dbReference>
<keyword evidence="7" id="KW-1185">Reference proteome</keyword>
<dbReference type="PANTHER" id="PTHR21340:SF0">
    <property type="entry name" value="BIS(5'-NUCLEOSYL)-TETRAPHOSPHATASE [ASYMMETRICAL]"/>
    <property type="match status" value="1"/>
</dbReference>
<dbReference type="Proteomes" id="UP001501074">
    <property type="component" value="Unassembled WGS sequence"/>
</dbReference>
<dbReference type="InterPro" id="IPR020476">
    <property type="entry name" value="Nudix_hydrolase"/>
</dbReference>
<dbReference type="SMART" id="SM00855">
    <property type="entry name" value="PGAM"/>
    <property type="match status" value="1"/>
</dbReference>
<evidence type="ECO:0000256" key="1">
    <source>
        <dbReference type="ARBA" id="ARBA00005582"/>
    </source>
</evidence>
<protein>
    <submittedName>
        <fullName evidence="6">NUDIX hydrolase</fullName>
    </submittedName>
</protein>
<feature type="region of interest" description="Disordered" evidence="4">
    <location>
        <begin position="1"/>
        <end position="43"/>
    </location>
</feature>
<feature type="compositionally biased region" description="Basic residues" evidence="4">
    <location>
        <begin position="1"/>
        <end position="35"/>
    </location>
</feature>
<evidence type="ECO:0000256" key="4">
    <source>
        <dbReference type="SAM" id="MobiDB-lite"/>
    </source>
</evidence>
<dbReference type="CDD" id="cd07040">
    <property type="entry name" value="HP"/>
    <property type="match status" value="1"/>
</dbReference>
<dbReference type="PANTHER" id="PTHR21340">
    <property type="entry name" value="DIADENOSINE 5,5-P1,P4-TETRAPHOSPHATE PYROPHOSPHOHYDROLASE MUTT"/>
    <property type="match status" value="1"/>
</dbReference>
<evidence type="ECO:0000256" key="3">
    <source>
        <dbReference type="RuleBase" id="RU003476"/>
    </source>
</evidence>
<dbReference type="CDD" id="cd03673">
    <property type="entry name" value="NUDIX_Ap6A_hydrolase"/>
    <property type="match status" value="1"/>
</dbReference>
<dbReference type="PROSITE" id="PS00893">
    <property type="entry name" value="NUDIX_BOX"/>
    <property type="match status" value="1"/>
</dbReference>
<evidence type="ECO:0000256" key="2">
    <source>
        <dbReference type="ARBA" id="ARBA00022801"/>
    </source>
</evidence>
<dbReference type="SUPFAM" id="SSF55811">
    <property type="entry name" value="Nudix"/>
    <property type="match status" value="1"/>
</dbReference>
<sequence>MSRRPTRSSIRSRKTGSRKIQRKGRSPIPRRRRHPAPPDRPAVVSAGALCWRPRTPGGAVSGPEDIEVLLVRSARWGDWSWPKGKIEPGESLPECAVREVTEETGVRPLLGRPLPSVDYVLPDGRDKTVHYWSATAGVQTARTAGADEIDDVVWLPAARARARLTRPGDLPPLEALLEHAAAGVLQTRALVVLRHAKARARAHWPGTEADRPLTSVGRSQANALPGLLAVWDPDVLLTSPWARCMLTLTPYLRERNGAADPYAGVEVLPLLSEQGLRNDPHRVPELLRSILAPDFASGSSLVCTHRPVLAAVMATLAEACTPQALTGMPEENPWLGTGEALVAHVATSGRIVSVERFRGAVRRS</sequence>
<dbReference type="Pfam" id="PF00293">
    <property type="entry name" value="NUDIX"/>
    <property type="match status" value="1"/>
</dbReference>
<dbReference type="PRINTS" id="PR00502">
    <property type="entry name" value="NUDIXFAMILY"/>
</dbReference>
<accession>A0ABP6ZEJ2</accession>
<dbReference type="InterPro" id="IPR015797">
    <property type="entry name" value="NUDIX_hydrolase-like_dom_sf"/>
</dbReference>
<dbReference type="InterPro" id="IPR013078">
    <property type="entry name" value="His_Pase_superF_clade-1"/>
</dbReference>
<gene>
    <name evidence="6" type="ORF">GCM10022223_19480</name>
</gene>
<dbReference type="InterPro" id="IPR000086">
    <property type="entry name" value="NUDIX_hydrolase_dom"/>
</dbReference>
<dbReference type="InterPro" id="IPR029033">
    <property type="entry name" value="His_PPase_superfam"/>
</dbReference>
<dbReference type="InterPro" id="IPR020084">
    <property type="entry name" value="NUDIX_hydrolase_CS"/>
</dbReference>
<dbReference type="Gene3D" id="3.90.79.10">
    <property type="entry name" value="Nucleoside Triphosphate Pyrophosphohydrolase"/>
    <property type="match status" value="1"/>
</dbReference>